<sequence>MLEVVAGAVMVKTESLWSVTLPFVADETVTLYSPAGISPPLEVLPVVQK</sequence>
<dbReference type="AlphaFoldDB" id="A0A0G0I4T3"/>
<gene>
    <name evidence="1" type="ORF">US65_C0046G0002</name>
</gene>
<reference evidence="1 2" key="1">
    <citation type="journal article" date="2015" name="Nature">
        <title>rRNA introns, odd ribosomes, and small enigmatic genomes across a large radiation of phyla.</title>
        <authorList>
            <person name="Brown C.T."/>
            <person name="Hug L.A."/>
            <person name="Thomas B.C."/>
            <person name="Sharon I."/>
            <person name="Castelle C.J."/>
            <person name="Singh A."/>
            <person name="Wilkins M.J."/>
            <person name="Williams K.H."/>
            <person name="Banfield J.F."/>
        </authorList>
    </citation>
    <scope>NUCLEOTIDE SEQUENCE [LARGE SCALE GENOMIC DNA]</scope>
</reference>
<dbReference type="EMBL" id="LBTU01000046">
    <property type="protein sequence ID" value="KKQ45985.1"/>
    <property type="molecule type" value="Genomic_DNA"/>
</dbReference>
<evidence type="ECO:0000313" key="1">
    <source>
        <dbReference type="EMBL" id="KKQ45985.1"/>
    </source>
</evidence>
<protein>
    <submittedName>
        <fullName evidence="1">Uncharacterized protein</fullName>
    </submittedName>
</protein>
<accession>A0A0G0I4T3</accession>
<dbReference type="Proteomes" id="UP000034430">
    <property type="component" value="Unassembled WGS sequence"/>
</dbReference>
<comment type="caution">
    <text evidence="1">The sequence shown here is derived from an EMBL/GenBank/DDBJ whole genome shotgun (WGS) entry which is preliminary data.</text>
</comment>
<name>A0A0G0I4T3_9BACT</name>
<proteinExistence type="predicted"/>
<organism evidence="1 2">
    <name type="scientific">Candidatus Yanofskybacteria bacterium GW2011_GWC2_37_9</name>
    <dbReference type="NCBI Taxonomy" id="1619028"/>
    <lineage>
        <taxon>Bacteria</taxon>
        <taxon>Candidatus Yanofskyibacteriota</taxon>
    </lineage>
</organism>
<evidence type="ECO:0000313" key="2">
    <source>
        <dbReference type="Proteomes" id="UP000034430"/>
    </source>
</evidence>